<evidence type="ECO:0000313" key="3">
    <source>
        <dbReference type="Proteomes" id="UP000198748"/>
    </source>
</evidence>
<gene>
    <name evidence="2" type="ORF">SAMN04487996_11474</name>
</gene>
<dbReference type="OrthoDB" id="9810372at2"/>
<dbReference type="Proteomes" id="UP000198748">
    <property type="component" value="Unassembled WGS sequence"/>
</dbReference>
<dbReference type="GO" id="GO:0016301">
    <property type="term" value="F:kinase activity"/>
    <property type="evidence" value="ECO:0007669"/>
    <property type="project" value="UniProtKB-KW"/>
</dbReference>
<evidence type="ECO:0000256" key="1">
    <source>
        <dbReference type="ARBA" id="ARBA00006479"/>
    </source>
</evidence>
<dbReference type="InterPro" id="IPR000600">
    <property type="entry name" value="ROK"/>
</dbReference>
<comment type="similarity">
    <text evidence="1">Belongs to the ROK (NagC/XylR) family.</text>
</comment>
<protein>
    <submittedName>
        <fullName evidence="2">Glucokinase</fullName>
    </submittedName>
</protein>
<keyword evidence="3" id="KW-1185">Reference proteome</keyword>
<dbReference type="Pfam" id="PF00480">
    <property type="entry name" value="ROK"/>
    <property type="match status" value="1"/>
</dbReference>
<sequence>MEQYLGIDVGGTNVKMGIVDATDGRISNFYSHDTASWRSSGHFIDRLGDAIALQLVEYPEVKKVGIGVPGLISRDRTTLIEITAIPEIDGITIVPDLKARFPQHDFYLENDANAAALGEYYFGEDKLPEDYIFVTLGTGIGGAAIIDKKVFKGGGGNAMEPGHVPSKNGKVLERNIGKKELLDMANAMRAAYTGTTQLPADGTISTTGLVAAASAGDELAKAVFTEMGYLLGEGLVSMIRILDITTILIGGGISASFEFILPAINDRFKYWLTPYYLKTITIKRATLANDAGLLGAASLCFE</sequence>
<dbReference type="PANTHER" id="PTHR18964">
    <property type="entry name" value="ROK (REPRESSOR, ORF, KINASE) FAMILY"/>
    <property type="match status" value="1"/>
</dbReference>
<dbReference type="Gene3D" id="3.30.420.40">
    <property type="match status" value="2"/>
</dbReference>
<dbReference type="SUPFAM" id="SSF53067">
    <property type="entry name" value="Actin-like ATPase domain"/>
    <property type="match status" value="1"/>
</dbReference>
<name>A0A1G7QK33_9BACT</name>
<accession>A0A1G7QK33</accession>
<keyword evidence="2" id="KW-0418">Kinase</keyword>
<dbReference type="STRING" id="659014.SAMN04487996_11474"/>
<dbReference type="AlphaFoldDB" id="A0A1G7QK33"/>
<evidence type="ECO:0000313" key="2">
    <source>
        <dbReference type="EMBL" id="SDF98852.1"/>
    </source>
</evidence>
<organism evidence="2 3">
    <name type="scientific">Dyadobacter soli</name>
    <dbReference type="NCBI Taxonomy" id="659014"/>
    <lineage>
        <taxon>Bacteria</taxon>
        <taxon>Pseudomonadati</taxon>
        <taxon>Bacteroidota</taxon>
        <taxon>Cytophagia</taxon>
        <taxon>Cytophagales</taxon>
        <taxon>Spirosomataceae</taxon>
        <taxon>Dyadobacter</taxon>
    </lineage>
</organism>
<reference evidence="3" key="1">
    <citation type="submission" date="2016-10" db="EMBL/GenBank/DDBJ databases">
        <authorList>
            <person name="Varghese N."/>
            <person name="Submissions S."/>
        </authorList>
    </citation>
    <scope>NUCLEOTIDE SEQUENCE [LARGE SCALE GENOMIC DNA]</scope>
    <source>
        <strain evidence="3">DSM 25329</strain>
    </source>
</reference>
<proteinExistence type="inferred from homology"/>
<dbReference type="PANTHER" id="PTHR18964:SF149">
    <property type="entry name" value="BIFUNCTIONAL UDP-N-ACETYLGLUCOSAMINE 2-EPIMERASE_N-ACETYLMANNOSAMINE KINASE"/>
    <property type="match status" value="1"/>
</dbReference>
<keyword evidence="2" id="KW-0808">Transferase</keyword>
<dbReference type="InterPro" id="IPR043129">
    <property type="entry name" value="ATPase_NBD"/>
</dbReference>
<dbReference type="RefSeq" id="WP_090154855.1">
    <property type="nucleotide sequence ID" value="NZ_FNAN01000014.1"/>
</dbReference>
<dbReference type="EMBL" id="FNAN01000014">
    <property type="protein sequence ID" value="SDF98852.1"/>
    <property type="molecule type" value="Genomic_DNA"/>
</dbReference>